<evidence type="ECO:0000256" key="1">
    <source>
        <dbReference type="SAM" id="MobiDB-lite"/>
    </source>
</evidence>
<feature type="region of interest" description="Disordered" evidence="1">
    <location>
        <begin position="1"/>
        <end position="50"/>
    </location>
</feature>
<dbReference type="EMBL" id="BGPR01026499">
    <property type="protein sequence ID" value="GBN96261.1"/>
    <property type="molecule type" value="Genomic_DNA"/>
</dbReference>
<evidence type="ECO:0000313" key="3">
    <source>
        <dbReference type="Proteomes" id="UP000499080"/>
    </source>
</evidence>
<comment type="caution">
    <text evidence="2">The sequence shown here is derived from an EMBL/GenBank/DDBJ whole genome shotgun (WGS) entry which is preliminary data.</text>
</comment>
<dbReference type="AlphaFoldDB" id="A0A4Y2T7S9"/>
<dbReference type="Proteomes" id="UP000499080">
    <property type="component" value="Unassembled WGS sequence"/>
</dbReference>
<reference evidence="2 3" key="1">
    <citation type="journal article" date="2019" name="Sci. Rep.">
        <title>Orb-weaving spider Araneus ventricosus genome elucidates the spidroin gene catalogue.</title>
        <authorList>
            <person name="Kono N."/>
            <person name="Nakamura H."/>
            <person name="Ohtoshi R."/>
            <person name="Moran D.A.P."/>
            <person name="Shinohara A."/>
            <person name="Yoshida Y."/>
            <person name="Fujiwara M."/>
            <person name="Mori M."/>
            <person name="Tomita M."/>
            <person name="Arakawa K."/>
        </authorList>
    </citation>
    <scope>NUCLEOTIDE SEQUENCE [LARGE SCALE GENOMIC DNA]</scope>
</reference>
<evidence type="ECO:0000313" key="2">
    <source>
        <dbReference type="EMBL" id="GBN96261.1"/>
    </source>
</evidence>
<organism evidence="2 3">
    <name type="scientific">Araneus ventricosus</name>
    <name type="common">Orbweaver spider</name>
    <name type="synonym">Epeira ventricosa</name>
    <dbReference type="NCBI Taxonomy" id="182803"/>
    <lineage>
        <taxon>Eukaryota</taxon>
        <taxon>Metazoa</taxon>
        <taxon>Ecdysozoa</taxon>
        <taxon>Arthropoda</taxon>
        <taxon>Chelicerata</taxon>
        <taxon>Arachnida</taxon>
        <taxon>Araneae</taxon>
        <taxon>Araneomorphae</taxon>
        <taxon>Entelegynae</taxon>
        <taxon>Araneoidea</taxon>
        <taxon>Araneidae</taxon>
        <taxon>Araneus</taxon>
    </lineage>
</organism>
<gene>
    <name evidence="2" type="ORF">AVEN_95494_1</name>
</gene>
<feature type="non-terminal residue" evidence="2">
    <location>
        <position position="1"/>
    </location>
</feature>
<protein>
    <submittedName>
        <fullName evidence="2">Uncharacterized protein</fullName>
    </submittedName>
</protein>
<proteinExistence type="predicted"/>
<name>A0A4Y2T7S9_ARAVE</name>
<accession>A0A4Y2T7S9</accession>
<keyword evidence="3" id="KW-1185">Reference proteome</keyword>
<sequence length="74" mass="7547">DHFGAQHQLVLAASDGPGSGGSSTRDPAGAHGGRTADSRSSVRRTPRSGCWGRLMGVIGDCPRLSWTGRMVAGG</sequence>